<dbReference type="PANTHER" id="PTHR10426">
    <property type="entry name" value="STRICTOSIDINE SYNTHASE-RELATED"/>
    <property type="match status" value="1"/>
</dbReference>
<dbReference type="Pfam" id="PF08450">
    <property type="entry name" value="SGL"/>
    <property type="match status" value="1"/>
</dbReference>
<feature type="domain" description="SMP-30/Gluconolactonase/LRE-like region" evidence="2">
    <location>
        <begin position="47"/>
        <end position="251"/>
    </location>
</feature>
<reference evidence="4" key="2">
    <citation type="submission" date="2023-07" db="EMBL/GenBank/DDBJ databases">
        <authorList>
            <person name="Jung D.-H."/>
        </authorList>
    </citation>
    <scope>NUCLEOTIDE SEQUENCE [LARGE SCALE GENOMIC DNA]</scope>
    <source>
        <strain evidence="4">JA-25</strain>
    </source>
</reference>
<dbReference type="SUPFAM" id="SSF63829">
    <property type="entry name" value="Calcium-dependent phosphotriesterase"/>
    <property type="match status" value="1"/>
</dbReference>
<keyword evidence="3" id="KW-0067">ATP-binding</keyword>
<comment type="caution">
    <text evidence="3">The sequence shown here is derived from an EMBL/GenBank/DDBJ whole genome shotgun (WGS) entry which is preliminary data.</text>
</comment>
<keyword evidence="3" id="KW-0547">Nucleotide-binding</keyword>
<organism evidence="3 4">
    <name type="scientific">Fibrivirga algicola</name>
    <dbReference type="NCBI Taxonomy" id="2950420"/>
    <lineage>
        <taxon>Bacteria</taxon>
        <taxon>Pseudomonadati</taxon>
        <taxon>Bacteroidota</taxon>
        <taxon>Cytophagia</taxon>
        <taxon>Cytophagales</taxon>
        <taxon>Spirosomataceae</taxon>
        <taxon>Fibrivirga</taxon>
    </lineage>
</organism>
<evidence type="ECO:0000313" key="4">
    <source>
        <dbReference type="Proteomes" id="UP000606008"/>
    </source>
</evidence>
<dbReference type="GO" id="GO:0005524">
    <property type="term" value="F:ATP binding"/>
    <property type="evidence" value="ECO:0007669"/>
    <property type="project" value="UniProtKB-KW"/>
</dbReference>
<keyword evidence="4" id="KW-1185">Reference proteome</keyword>
<evidence type="ECO:0000313" key="3">
    <source>
        <dbReference type="EMBL" id="NID12357.1"/>
    </source>
</evidence>
<dbReference type="PANTHER" id="PTHR10426:SF88">
    <property type="entry name" value="ADIPOCYTE PLASMA MEMBRANE-ASSOCIATED PROTEIN HEMOMUCIN-RELATED"/>
    <property type="match status" value="1"/>
</dbReference>
<gene>
    <name evidence="3" type="ORF">F7231_19440</name>
</gene>
<accession>A0ABX0QJU2</accession>
<sequence>MRKQSGPLACLVLAAGLLLGSSQQTVAKPKPKKLVKVWETDTTLRVPESVLYDRATDIVYVANIDGKADVLDGTGFISQMTVDGKITNLRWATGLNAPKGMGLYRGKLYVTDVYRLVEINTSTGQAEKTYDAIDPKNSFLNDVTVAKDGTVYVTDNRFDKLYRLKDGNWEVLMSGEQLNKPNGVLADGNGSLLLGSTKIGALRRLDLATKNMTTLADGMANTDGIVSDGKGGFFVSDWAGQIFYVDKNGVKQSLLDTRASKINSADIEYIKSRKLLLVPTFSTNTVVAYKVD</sequence>
<reference evidence="4" key="1">
    <citation type="submission" date="2019-09" db="EMBL/GenBank/DDBJ databases">
        <authorList>
            <person name="Jung D.-H."/>
        </authorList>
    </citation>
    <scope>NUCLEOTIDE SEQUENCE [LARGE SCALE GENOMIC DNA]</scope>
    <source>
        <strain evidence="4">JA-25</strain>
    </source>
</reference>
<dbReference type="InterPro" id="IPR011042">
    <property type="entry name" value="6-blade_b-propeller_TolB-like"/>
</dbReference>
<dbReference type="EMBL" id="WAEL01000007">
    <property type="protein sequence ID" value="NID12357.1"/>
    <property type="molecule type" value="Genomic_DNA"/>
</dbReference>
<proteinExistence type="predicted"/>
<evidence type="ECO:0000256" key="1">
    <source>
        <dbReference type="SAM" id="SignalP"/>
    </source>
</evidence>
<dbReference type="Gene3D" id="2.120.10.30">
    <property type="entry name" value="TolB, C-terminal domain"/>
    <property type="match status" value="1"/>
</dbReference>
<dbReference type="RefSeq" id="WP_166693217.1">
    <property type="nucleotide sequence ID" value="NZ_WAEL01000007.1"/>
</dbReference>
<keyword evidence="1" id="KW-0732">Signal</keyword>
<feature type="chain" id="PRO_5046442785" evidence="1">
    <location>
        <begin position="28"/>
        <end position="292"/>
    </location>
</feature>
<dbReference type="InterPro" id="IPR013658">
    <property type="entry name" value="SGL"/>
</dbReference>
<evidence type="ECO:0000259" key="2">
    <source>
        <dbReference type="Pfam" id="PF08450"/>
    </source>
</evidence>
<dbReference type="Proteomes" id="UP000606008">
    <property type="component" value="Unassembled WGS sequence"/>
</dbReference>
<feature type="signal peptide" evidence="1">
    <location>
        <begin position="1"/>
        <end position="27"/>
    </location>
</feature>
<name>A0ABX0QJU2_9BACT</name>
<protein>
    <submittedName>
        <fullName evidence="3">ATP-binding protein</fullName>
    </submittedName>
</protein>